<keyword evidence="1" id="KW-0134">Cell wall</keyword>
<reference evidence="8 9" key="1">
    <citation type="submission" date="2017-12" db="EMBL/GenBank/DDBJ databases">
        <title>Phylogenetic diversity of female urinary microbiome.</title>
        <authorList>
            <person name="Thomas-White K."/>
            <person name="Wolfe A.J."/>
        </authorList>
    </citation>
    <scope>NUCLEOTIDE SEQUENCE [LARGE SCALE GENOMIC DNA]</scope>
    <source>
        <strain evidence="8 9">UMB0402</strain>
    </source>
</reference>
<evidence type="ECO:0000256" key="6">
    <source>
        <dbReference type="SAM" id="SignalP"/>
    </source>
</evidence>
<evidence type="ECO:0000256" key="4">
    <source>
        <dbReference type="ARBA" id="ARBA00023088"/>
    </source>
</evidence>
<dbReference type="Proteomes" id="UP000235122">
    <property type="component" value="Unassembled WGS sequence"/>
</dbReference>
<keyword evidence="9" id="KW-1185">Reference proteome</keyword>
<feature type="region of interest" description="Disordered" evidence="5">
    <location>
        <begin position="477"/>
        <end position="524"/>
    </location>
</feature>
<dbReference type="PROSITE" id="PS51318">
    <property type="entry name" value="TAT"/>
    <property type="match status" value="1"/>
</dbReference>
<feature type="domain" description="Gram-positive cocci surface proteins LPxTG" evidence="7">
    <location>
        <begin position="818"/>
        <end position="854"/>
    </location>
</feature>
<dbReference type="STRING" id="33007.HMPREF3198_01836"/>
<dbReference type="InterPro" id="IPR022435">
    <property type="entry name" value="Surface-anchored_actinobac"/>
</dbReference>
<evidence type="ECO:0000313" key="8">
    <source>
        <dbReference type="EMBL" id="PKY71553.1"/>
    </source>
</evidence>
<feature type="chain" id="PRO_5014111315" description="Gram-positive cocci surface proteins LPxTG domain-containing protein" evidence="6">
    <location>
        <begin position="36"/>
        <end position="854"/>
    </location>
</feature>
<evidence type="ECO:0000313" key="9">
    <source>
        <dbReference type="Proteomes" id="UP000235122"/>
    </source>
</evidence>
<dbReference type="InterPro" id="IPR019931">
    <property type="entry name" value="LPXTG_anchor"/>
</dbReference>
<keyword evidence="4" id="KW-0572">Peptidoglycan-anchor</keyword>
<evidence type="ECO:0000256" key="2">
    <source>
        <dbReference type="ARBA" id="ARBA00022525"/>
    </source>
</evidence>
<sequence length="854" mass="91224">MTTVFYNRRGPMSLKTLSALAGAVALALLPALALAGPSDDLIVASQAHVDSPKVFWQGRNFTLNAEVDGKEHKLEKTVNWVGKGYKNTGQQQYVYEVPKNNSIPNLGEPGTLLYQAPILPGLANSPIWAGFGADLKIPAEKFRDGSFNLDMVAFDGPGKMDLFRYDDWMASSHSPGMRSVWIKPGTHTHNITTFTKPGNYHIQYRASARDKSGRFVASAPQTMTWQVGGSKPAPNGIKDVARAYDQAENTGAEGEARLTITPHEGREKDGDEYLTDMEFTTSTATAGTAIFYIDGYYLAEVPLKDGRATWSEMIGSETSSFQVVFIPKQGPGKWISSPLSYNRTQGTVSTTQPGSFPRKSPTRALPTFDNGDQKIADPAVSVTAKKLDNEYASIAAIPADKNLTLRVTGGFYDTPDGNNPSCEVEFISSPAQREIKVPWDGCNDGSYTLKLRLQPNSRTLAGAKDISLGKAVLPKSAETRLTNPPSVIRKGDPLAAHELTESTPSPTRPAETEANPGKTGTNTEKISKAQATISDGHVDVRVTDQNGLAMALGDDSGTEEKRTLIRPLDKVTLAVPKQALVTRRGHVFASKDFDFLGKKGTQLYVLPQNQRNGLVWPGFSTESVDYSKYPKGIDIQVRPAKAPKGGAWWAFTQDLNGLGTIMAASDRTSTISTTGRIHSHLVWAFSKPGHYLLQVRAVDRATERATKWYPLRFAVDQAQKTDPATDPANSDAAKGGAADIGPTENPASKQEIDETVAPETGPAGLGKPSPGPTLASKAEKSGAQITSPKAAEGEGNTAGESSPAGAATVSSKPYRPPLAKTGSSENTQQLLTLAGAALLGAGGALGITSVRGRK</sequence>
<dbReference type="InterPro" id="IPR006311">
    <property type="entry name" value="TAT_signal"/>
</dbReference>
<feature type="compositionally biased region" description="Polar residues" evidence="5">
    <location>
        <begin position="337"/>
        <end position="354"/>
    </location>
</feature>
<dbReference type="NCBIfam" id="NF038134">
    <property type="entry name" value="choice_anch_M"/>
    <property type="match status" value="2"/>
</dbReference>
<dbReference type="PROSITE" id="PS50847">
    <property type="entry name" value="GRAM_POS_ANCHORING"/>
    <property type="match status" value="1"/>
</dbReference>
<organism evidence="8 9">
    <name type="scientific">Winkia neuii</name>
    <dbReference type="NCBI Taxonomy" id="33007"/>
    <lineage>
        <taxon>Bacteria</taxon>
        <taxon>Bacillati</taxon>
        <taxon>Actinomycetota</taxon>
        <taxon>Actinomycetes</taxon>
        <taxon>Actinomycetales</taxon>
        <taxon>Actinomycetaceae</taxon>
        <taxon>Winkia</taxon>
    </lineage>
</organism>
<gene>
    <name evidence="8" type="ORF">CYJ19_10050</name>
</gene>
<keyword evidence="3 6" id="KW-0732">Signal</keyword>
<feature type="region of interest" description="Disordered" evidence="5">
    <location>
        <begin position="719"/>
        <end position="826"/>
    </location>
</feature>
<evidence type="ECO:0000256" key="3">
    <source>
        <dbReference type="ARBA" id="ARBA00022729"/>
    </source>
</evidence>
<feature type="region of interest" description="Disordered" evidence="5">
    <location>
        <begin position="336"/>
        <end position="371"/>
    </location>
</feature>
<feature type="signal peptide" evidence="6">
    <location>
        <begin position="1"/>
        <end position="35"/>
    </location>
</feature>
<accession>A0A2I1IKA4</accession>
<dbReference type="EMBL" id="PKKO01000006">
    <property type="protein sequence ID" value="PKY71553.1"/>
    <property type="molecule type" value="Genomic_DNA"/>
</dbReference>
<protein>
    <recommendedName>
        <fullName evidence="7">Gram-positive cocci surface proteins LPxTG domain-containing protein</fullName>
    </recommendedName>
</protein>
<evidence type="ECO:0000256" key="5">
    <source>
        <dbReference type="SAM" id="MobiDB-lite"/>
    </source>
</evidence>
<dbReference type="NCBIfam" id="TIGR03769">
    <property type="entry name" value="P_ac_wall_RPT"/>
    <property type="match status" value="1"/>
</dbReference>
<proteinExistence type="predicted"/>
<keyword evidence="2" id="KW-0964">Secreted</keyword>
<evidence type="ECO:0000259" key="7">
    <source>
        <dbReference type="PROSITE" id="PS50847"/>
    </source>
</evidence>
<evidence type="ECO:0000256" key="1">
    <source>
        <dbReference type="ARBA" id="ARBA00022512"/>
    </source>
</evidence>
<dbReference type="AlphaFoldDB" id="A0A2I1IKA4"/>
<comment type="caution">
    <text evidence="8">The sequence shown here is derived from an EMBL/GenBank/DDBJ whole genome shotgun (WGS) entry which is preliminary data.</text>
</comment>
<name>A0A2I1IKA4_9ACTO</name>